<dbReference type="Pfam" id="PF02826">
    <property type="entry name" value="2-Hacid_dh_C"/>
    <property type="match status" value="1"/>
</dbReference>
<dbReference type="GO" id="GO:0051287">
    <property type="term" value="F:NAD binding"/>
    <property type="evidence" value="ECO:0007669"/>
    <property type="project" value="InterPro"/>
</dbReference>
<dbReference type="STRING" id="37546.A0A1B0FC94"/>
<dbReference type="Proteomes" id="UP000092444">
    <property type="component" value="Unassembled WGS sequence"/>
</dbReference>
<dbReference type="FunFam" id="3.40.50.720:FF:000203">
    <property type="entry name" value="D-3-phosphoglycerate dehydrogenase (SerA)"/>
    <property type="match status" value="1"/>
</dbReference>
<accession>A0A1B0FC94</accession>
<dbReference type="Pfam" id="PF00389">
    <property type="entry name" value="2-Hacid_dh"/>
    <property type="match status" value="1"/>
</dbReference>
<evidence type="ECO:0000313" key="8">
    <source>
        <dbReference type="Proteomes" id="UP000092444"/>
    </source>
</evidence>
<comment type="similarity">
    <text evidence="1 4">Belongs to the D-isomer specific 2-hydroxyacid dehydrogenase family.</text>
</comment>
<protein>
    <recommendedName>
        <fullName evidence="9">D-2-hydroxyacid dehydrogenase</fullName>
    </recommendedName>
</protein>
<feature type="domain" description="D-isomer specific 2-hydroxyacid dehydrogenase catalytic" evidence="5">
    <location>
        <begin position="25"/>
        <end position="315"/>
    </location>
</feature>
<evidence type="ECO:0000256" key="4">
    <source>
        <dbReference type="RuleBase" id="RU003719"/>
    </source>
</evidence>
<dbReference type="PANTHER" id="PTHR43761">
    <property type="entry name" value="D-ISOMER SPECIFIC 2-HYDROXYACID DEHYDROGENASE FAMILY PROTEIN (AFU_ORTHOLOGUE AFUA_1G13630)"/>
    <property type="match status" value="1"/>
</dbReference>
<dbReference type="EMBL" id="CCAG010013836">
    <property type="status" value="NOT_ANNOTATED_CDS"/>
    <property type="molecule type" value="Genomic_DNA"/>
</dbReference>
<dbReference type="EnsemblMetazoa" id="GMOY001179-RA">
    <property type="protein sequence ID" value="GMOY001179-PA"/>
    <property type="gene ID" value="GMOY001179"/>
</dbReference>
<dbReference type="VEuPathDB" id="VectorBase:GMOY001179"/>
<dbReference type="InterPro" id="IPR006140">
    <property type="entry name" value="D-isomer_DH_NAD-bd"/>
</dbReference>
<evidence type="ECO:0000256" key="2">
    <source>
        <dbReference type="ARBA" id="ARBA00023002"/>
    </source>
</evidence>
<evidence type="ECO:0000256" key="1">
    <source>
        <dbReference type="ARBA" id="ARBA00005854"/>
    </source>
</evidence>
<evidence type="ECO:0000313" key="7">
    <source>
        <dbReference type="EnsemblMetazoa" id="GMOY001179-PA"/>
    </source>
</evidence>
<keyword evidence="2 4" id="KW-0560">Oxidoreductase</keyword>
<dbReference type="SUPFAM" id="SSF51735">
    <property type="entry name" value="NAD(P)-binding Rossmann-fold domains"/>
    <property type="match status" value="1"/>
</dbReference>
<dbReference type="InterPro" id="IPR029753">
    <property type="entry name" value="D-isomer_DH_CS"/>
</dbReference>
<keyword evidence="8" id="KW-1185">Reference proteome</keyword>
<feature type="domain" description="D-isomer specific 2-hydroxyacid dehydrogenase NAD-binding" evidence="6">
    <location>
        <begin position="110"/>
        <end position="285"/>
    </location>
</feature>
<dbReference type="Gene3D" id="3.40.50.720">
    <property type="entry name" value="NAD(P)-binding Rossmann-like Domain"/>
    <property type="match status" value="2"/>
</dbReference>
<dbReference type="AlphaFoldDB" id="A0A1B0FC94"/>
<dbReference type="SUPFAM" id="SSF52283">
    <property type="entry name" value="Formate/glycerate dehydrogenase catalytic domain-like"/>
    <property type="match status" value="1"/>
</dbReference>
<dbReference type="InterPro" id="IPR029752">
    <property type="entry name" value="D-isomer_DH_CS1"/>
</dbReference>
<dbReference type="PANTHER" id="PTHR43761:SF1">
    <property type="entry name" value="D-ISOMER SPECIFIC 2-HYDROXYACID DEHYDROGENASE CATALYTIC DOMAIN-CONTAINING PROTEIN-RELATED"/>
    <property type="match status" value="1"/>
</dbReference>
<dbReference type="PhylomeDB" id="A0A1B0FC94"/>
<name>A0A1B0FC94_GLOMM</name>
<evidence type="ECO:0000259" key="6">
    <source>
        <dbReference type="Pfam" id="PF02826"/>
    </source>
</evidence>
<evidence type="ECO:0008006" key="9">
    <source>
        <dbReference type="Google" id="ProtNLM"/>
    </source>
</evidence>
<proteinExistence type="inferred from homology"/>
<dbReference type="PROSITE" id="PS00671">
    <property type="entry name" value="D_2_HYDROXYACID_DH_3"/>
    <property type="match status" value="1"/>
</dbReference>
<dbReference type="InterPro" id="IPR050418">
    <property type="entry name" value="D-iso_2-hydroxyacid_DH_PdxB"/>
</dbReference>
<dbReference type="InterPro" id="IPR036291">
    <property type="entry name" value="NAD(P)-bd_dom_sf"/>
</dbReference>
<evidence type="ECO:0000256" key="3">
    <source>
        <dbReference type="ARBA" id="ARBA00023027"/>
    </source>
</evidence>
<dbReference type="InterPro" id="IPR006139">
    <property type="entry name" value="D-isomer_2_OHA_DH_cat_dom"/>
</dbReference>
<reference evidence="7" key="1">
    <citation type="submission" date="2020-05" db="UniProtKB">
        <authorList>
            <consortium name="EnsemblMetazoa"/>
        </authorList>
    </citation>
    <scope>IDENTIFICATION</scope>
    <source>
        <strain evidence="7">Yale</strain>
    </source>
</reference>
<sequence>MNDKCVVLNAKKMNFDGKLDFSVLSSDVTVYDDTTEQQLSERIQGADIIVTKEMPVSAEMIQKFPESVKLICEAGTGYNNIDLEAARKKGITVCNIPAYSTERVAHTAIMMILNLSSAMQVQMKMLACGNHDNFTRNLQVPHVEVNGKTLGVIGAGHIGRKVIQIAQALDMNILVYTRTPREDEKGIRYVSLEELLKNSDYVSMHCPLTENTKHMINKESLSLMKPSAFIINTSRGALIDETALIEALENGTIAGAGLDVQETEPPEETNPLYTMDHVLLTPHMGWKGLETRQRLVSILADNIKQFMEGNPINVVSGL</sequence>
<dbReference type="GO" id="GO:0016616">
    <property type="term" value="F:oxidoreductase activity, acting on the CH-OH group of donors, NAD or NADP as acceptor"/>
    <property type="evidence" value="ECO:0007669"/>
    <property type="project" value="InterPro"/>
</dbReference>
<evidence type="ECO:0000259" key="5">
    <source>
        <dbReference type="Pfam" id="PF00389"/>
    </source>
</evidence>
<dbReference type="PROSITE" id="PS00065">
    <property type="entry name" value="D_2_HYDROXYACID_DH_1"/>
    <property type="match status" value="1"/>
</dbReference>
<organism evidence="7 8">
    <name type="scientific">Glossina morsitans morsitans</name>
    <name type="common">Savannah tsetse fly</name>
    <dbReference type="NCBI Taxonomy" id="37546"/>
    <lineage>
        <taxon>Eukaryota</taxon>
        <taxon>Metazoa</taxon>
        <taxon>Ecdysozoa</taxon>
        <taxon>Arthropoda</taxon>
        <taxon>Hexapoda</taxon>
        <taxon>Insecta</taxon>
        <taxon>Pterygota</taxon>
        <taxon>Neoptera</taxon>
        <taxon>Endopterygota</taxon>
        <taxon>Diptera</taxon>
        <taxon>Brachycera</taxon>
        <taxon>Muscomorpha</taxon>
        <taxon>Hippoboscoidea</taxon>
        <taxon>Glossinidae</taxon>
        <taxon>Glossina</taxon>
    </lineage>
</organism>
<keyword evidence="3" id="KW-0520">NAD</keyword>